<keyword evidence="8" id="KW-1185">Reference proteome</keyword>
<evidence type="ECO:0000256" key="3">
    <source>
        <dbReference type="ARBA" id="ARBA00023163"/>
    </source>
</evidence>
<dbReference type="PANTHER" id="PTHR30055:SF238">
    <property type="entry name" value="MYCOFACTOCIN BIOSYNTHESIS TRANSCRIPTIONAL REGULATOR MFTR-RELATED"/>
    <property type="match status" value="1"/>
</dbReference>
<keyword evidence="3" id="KW-0804">Transcription</keyword>
<organism evidence="7 8">
    <name type="scientific">Pedococcus cremeus</name>
    <dbReference type="NCBI Taxonomy" id="587636"/>
    <lineage>
        <taxon>Bacteria</taxon>
        <taxon>Bacillati</taxon>
        <taxon>Actinomycetota</taxon>
        <taxon>Actinomycetes</taxon>
        <taxon>Micrococcales</taxon>
        <taxon>Intrasporangiaceae</taxon>
        <taxon>Pedococcus</taxon>
    </lineage>
</organism>
<dbReference type="PROSITE" id="PS50977">
    <property type="entry name" value="HTH_TETR_2"/>
    <property type="match status" value="1"/>
</dbReference>
<dbReference type="STRING" id="587636.SAMN05216199_2618"/>
<dbReference type="PRINTS" id="PR00455">
    <property type="entry name" value="HTHTETR"/>
</dbReference>
<evidence type="ECO:0000259" key="6">
    <source>
        <dbReference type="PROSITE" id="PS50977"/>
    </source>
</evidence>
<dbReference type="GO" id="GO:0000976">
    <property type="term" value="F:transcription cis-regulatory region binding"/>
    <property type="evidence" value="ECO:0007669"/>
    <property type="project" value="TreeGrafter"/>
</dbReference>
<evidence type="ECO:0000256" key="5">
    <source>
        <dbReference type="SAM" id="MobiDB-lite"/>
    </source>
</evidence>
<name>A0A1H9VXL6_9MICO</name>
<protein>
    <submittedName>
        <fullName evidence="7">Transcriptional regulator, TetR family</fullName>
    </submittedName>
</protein>
<keyword evidence="2 4" id="KW-0238">DNA-binding</keyword>
<evidence type="ECO:0000256" key="2">
    <source>
        <dbReference type="ARBA" id="ARBA00023125"/>
    </source>
</evidence>
<dbReference type="Pfam" id="PF00440">
    <property type="entry name" value="TetR_N"/>
    <property type="match status" value="1"/>
</dbReference>
<proteinExistence type="predicted"/>
<dbReference type="InterPro" id="IPR050109">
    <property type="entry name" value="HTH-type_TetR-like_transc_reg"/>
</dbReference>
<dbReference type="InterPro" id="IPR001647">
    <property type="entry name" value="HTH_TetR"/>
</dbReference>
<dbReference type="Gene3D" id="1.10.10.60">
    <property type="entry name" value="Homeodomain-like"/>
    <property type="match status" value="1"/>
</dbReference>
<reference evidence="8" key="1">
    <citation type="submission" date="2016-10" db="EMBL/GenBank/DDBJ databases">
        <authorList>
            <person name="Varghese N."/>
            <person name="Submissions S."/>
        </authorList>
    </citation>
    <scope>NUCLEOTIDE SEQUENCE [LARGE SCALE GENOMIC DNA]</scope>
    <source>
        <strain evidence="8">CGMCC 1.6963</strain>
    </source>
</reference>
<sequence>MTAPTTRPAPDGLRARNKARTTEQLARAAYEILREQGFEAVTADAVADRAGVSRRTFFNYFPRVELVLQESVRGTIADLIERFHGRPLDEPLHASLDAVLDEPFSDEVLEQALVIFGQAQTSAAARHYLQEARDLEALQIAEALTDRLGSSADPLQVQVVADALVAAGHRACAVWVERSGGVLDDTTRALQLTLLRQAYQHLFTAFAPVPAPQES</sequence>
<dbReference type="GO" id="GO:0003700">
    <property type="term" value="F:DNA-binding transcription factor activity"/>
    <property type="evidence" value="ECO:0007669"/>
    <property type="project" value="TreeGrafter"/>
</dbReference>
<feature type="domain" description="HTH tetR-type" evidence="6">
    <location>
        <begin position="19"/>
        <end position="79"/>
    </location>
</feature>
<evidence type="ECO:0000256" key="1">
    <source>
        <dbReference type="ARBA" id="ARBA00023015"/>
    </source>
</evidence>
<dbReference type="Gene3D" id="1.10.357.10">
    <property type="entry name" value="Tetracycline Repressor, domain 2"/>
    <property type="match status" value="1"/>
</dbReference>
<evidence type="ECO:0000313" key="8">
    <source>
        <dbReference type="Proteomes" id="UP000199019"/>
    </source>
</evidence>
<keyword evidence="1" id="KW-0805">Transcription regulation</keyword>
<dbReference type="RefSeq" id="WP_091758779.1">
    <property type="nucleotide sequence ID" value="NZ_FOHB01000004.1"/>
</dbReference>
<evidence type="ECO:0000256" key="4">
    <source>
        <dbReference type="PROSITE-ProRule" id="PRU00335"/>
    </source>
</evidence>
<dbReference type="Proteomes" id="UP000199019">
    <property type="component" value="Unassembled WGS sequence"/>
</dbReference>
<feature type="region of interest" description="Disordered" evidence="5">
    <location>
        <begin position="1"/>
        <end position="20"/>
    </location>
</feature>
<dbReference type="OrthoDB" id="8688418at2"/>
<dbReference type="PANTHER" id="PTHR30055">
    <property type="entry name" value="HTH-TYPE TRANSCRIPTIONAL REGULATOR RUTR"/>
    <property type="match status" value="1"/>
</dbReference>
<dbReference type="AlphaFoldDB" id="A0A1H9VXL6"/>
<dbReference type="InterPro" id="IPR009057">
    <property type="entry name" value="Homeodomain-like_sf"/>
</dbReference>
<evidence type="ECO:0000313" key="7">
    <source>
        <dbReference type="EMBL" id="SES26107.1"/>
    </source>
</evidence>
<gene>
    <name evidence="7" type="ORF">SAMN05216199_2618</name>
</gene>
<dbReference type="EMBL" id="FOHB01000004">
    <property type="protein sequence ID" value="SES26107.1"/>
    <property type="molecule type" value="Genomic_DNA"/>
</dbReference>
<dbReference type="SUPFAM" id="SSF46689">
    <property type="entry name" value="Homeodomain-like"/>
    <property type="match status" value="1"/>
</dbReference>
<accession>A0A1H9VXL6</accession>
<feature type="DNA-binding region" description="H-T-H motif" evidence="4">
    <location>
        <begin position="42"/>
        <end position="61"/>
    </location>
</feature>